<proteinExistence type="predicted"/>
<dbReference type="Proteomes" id="UP000261174">
    <property type="component" value="Unassembled WGS sequence"/>
</dbReference>
<evidence type="ECO:0000313" key="1">
    <source>
        <dbReference type="EMBL" id="RFM29248.1"/>
    </source>
</evidence>
<organism evidence="1 2">
    <name type="scientific">Chitinophaga silvisoli</name>
    <dbReference type="NCBI Taxonomy" id="2291814"/>
    <lineage>
        <taxon>Bacteria</taxon>
        <taxon>Pseudomonadati</taxon>
        <taxon>Bacteroidota</taxon>
        <taxon>Chitinophagia</taxon>
        <taxon>Chitinophagales</taxon>
        <taxon>Chitinophagaceae</taxon>
        <taxon>Chitinophaga</taxon>
    </lineage>
</organism>
<evidence type="ECO:0000313" key="2">
    <source>
        <dbReference type="Proteomes" id="UP000261174"/>
    </source>
</evidence>
<name>A0A3E1NN69_9BACT</name>
<sequence length="138" mass="15733">MNFVERNAKRGFGQPVITGRGLTVFSVVSFAYYKDDMNFFLNEFDLSKEEMKSAILYCKNKQCKLIESPSDHYCVGCILRSISEGWNSIQDDFIESDGISISKNNGTIYLGTKEELEDDEFGVMGWVLAEAVEKKWLL</sequence>
<reference evidence="1 2" key="1">
    <citation type="submission" date="2018-08" db="EMBL/GenBank/DDBJ databases">
        <title>Chitinophaga sp. K20C18050901, a novel bacterium isolated from forest soil.</title>
        <authorList>
            <person name="Wang C."/>
        </authorList>
    </citation>
    <scope>NUCLEOTIDE SEQUENCE [LARGE SCALE GENOMIC DNA]</scope>
    <source>
        <strain evidence="1 2">K20C18050901</strain>
    </source>
</reference>
<accession>A0A3E1NN69</accession>
<dbReference type="EMBL" id="QTJV01000029">
    <property type="protein sequence ID" value="RFM29248.1"/>
    <property type="molecule type" value="Genomic_DNA"/>
</dbReference>
<comment type="caution">
    <text evidence="1">The sequence shown here is derived from an EMBL/GenBank/DDBJ whole genome shotgun (WGS) entry which is preliminary data.</text>
</comment>
<dbReference type="AlphaFoldDB" id="A0A3E1NN69"/>
<dbReference type="OrthoDB" id="674571at2"/>
<gene>
    <name evidence="1" type="ORF">DXN04_33735</name>
</gene>
<keyword evidence="2" id="KW-1185">Reference proteome</keyword>
<dbReference type="RefSeq" id="WP_116857828.1">
    <property type="nucleotide sequence ID" value="NZ_QTJV01000029.1"/>
</dbReference>
<protein>
    <submittedName>
        <fullName evidence="1">DUF433 domain-containing protein</fullName>
    </submittedName>
</protein>